<dbReference type="GO" id="GO:0005829">
    <property type="term" value="C:cytosol"/>
    <property type="evidence" value="ECO:0007669"/>
    <property type="project" value="TreeGrafter"/>
</dbReference>
<dbReference type="InterPro" id="IPR001537">
    <property type="entry name" value="SpoU_MeTrfase"/>
</dbReference>
<dbReference type="GO" id="GO:0032259">
    <property type="term" value="P:methylation"/>
    <property type="evidence" value="ECO:0007669"/>
    <property type="project" value="UniProtKB-KW"/>
</dbReference>
<dbReference type="GO" id="GO:0006396">
    <property type="term" value="P:RNA processing"/>
    <property type="evidence" value="ECO:0007669"/>
    <property type="project" value="InterPro"/>
</dbReference>
<dbReference type="InterPro" id="IPR013123">
    <property type="entry name" value="SpoU_subst-bd"/>
</dbReference>
<keyword evidence="1 4" id="KW-0489">Methyltransferase</keyword>
<dbReference type="PANTHER" id="PTHR46429:SF1">
    <property type="entry name" value="23S RRNA (GUANOSINE-2'-O-)-METHYLTRANSFERASE RLMB"/>
    <property type="match status" value="1"/>
</dbReference>
<accession>A0A212L749</accession>
<gene>
    <name evidence="4" type="ORF">KL86DES1_21277</name>
</gene>
<feature type="domain" description="RNA 2-O ribose methyltransferase substrate binding" evidence="3">
    <location>
        <begin position="10"/>
        <end position="98"/>
    </location>
</feature>
<dbReference type="InterPro" id="IPR029028">
    <property type="entry name" value="Alpha/beta_knot_MTases"/>
</dbReference>
<dbReference type="SUPFAM" id="SSF55315">
    <property type="entry name" value="L30e-like"/>
    <property type="match status" value="1"/>
</dbReference>
<dbReference type="InterPro" id="IPR029026">
    <property type="entry name" value="tRNA_m1G_MTases_N"/>
</dbReference>
<dbReference type="GO" id="GO:0003723">
    <property type="term" value="F:RNA binding"/>
    <property type="evidence" value="ECO:0007669"/>
    <property type="project" value="InterPro"/>
</dbReference>
<dbReference type="GO" id="GO:0008173">
    <property type="term" value="F:RNA methyltransferase activity"/>
    <property type="evidence" value="ECO:0007669"/>
    <property type="project" value="InterPro"/>
</dbReference>
<dbReference type="EMBL" id="FMJC01000002">
    <property type="protein sequence ID" value="SCM73402.1"/>
    <property type="molecule type" value="Genomic_DNA"/>
</dbReference>
<reference evidence="4" key="1">
    <citation type="submission" date="2016-08" db="EMBL/GenBank/DDBJ databases">
        <authorList>
            <person name="Seilhamer J.J."/>
        </authorList>
    </citation>
    <scope>NUCLEOTIDE SEQUENCE</scope>
    <source>
        <strain evidence="4">86-1</strain>
    </source>
</reference>
<keyword evidence="2 4" id="KW-0808">Transferase</keyword>
<evidence type="ECO:0000256" key="2">
    <source>
        <dbReference type="ARBA" id="ARBA00022679"/>
    </source>
</evidence>
<dbReference type="RefSeq" id="WP_179980676.1">
    <property type="nucleotide sequence ID" value="NZ_LT608333.1"/>
</dbReference>
<dbReference type="SMART" id="SM00967">
    <property type="entry name" value="SpoU_sub_bind"/>
    <property type="match status" value="1"/>
</dbReference>
<proteinExistence type="predicted"/>
<dbReference type="Gene3D" id="3.40.1280.10">
    <property type="match status" value="1"/>
</dbReference>
<dbReference type="Pfam" id="PF00588">
    <property type="entry name" value="SpoU_methylase"/>
    <property type="match status" value="1"/>
</dbReference>
<name>A0A212L749_9BACT</name>
<organism evidence="4">
    <name type="scientific">uncultured Desulfovibrio sp</name>
    <dbReference type="NCBI Taxonomy" id="167968"/>
    <lineage>
        <taxon>Bacteria</taxon>
        <taxon>Pseudomonadati</taxon>
        <taxon>Thermodesulfobacteriota</taxon>
        <taxon>Desulfovibrionia</taxon>
        <taxon>Desulfovibrionales</taxon>
        <taxon>Desulfovibrionaceae</taxon>
        <taxon>Desulfovibrio</taxon>
        <taxon>environmental samples</taxon>
    </lineage>
</organism>
<evidence type="ECO:0000259" key="3">
    <source>
        <dbReference type="SMART" id="SM00967"/>
    </source>
</evidence>
<dbReference type="CDD" id="cd18103">
    <property type="entry name" value="SpoU-like_RlmB"/>
    <property type="match status" value="1"/>
</dbReference>
<dbReference type="AlphaFoldDB" id="A0A212L749"/>
<evidence type="ECO:0000256" key="1">
    <source>
        <dbReference type="ARBA" id="ARBA00022603"/>
    </source>
</evidence>
<dbReference type="Pfam" id="PF08032">
    <property type="entry name" value="SpoU_sub_bind"/>
    <property type="match status" value="1"/>
</dbReference>
<dbReference type="SUPFAM" id="SSF75217">
    <property type="entry name" value="alpha/beta knot"/>
    <property type="match status" value="1"/>
</dbReference>
<sequence>MHTQSEDAPLLPGLKPVLELLSSDPQRIDCVFCKKGLRGPEAREMQNLCRKNDVRFTLVEQAVLDRLCRPASGGNREAGRDAVSHQGVVARLSVTSFCELEDIFASLEQAPLPIVLALDQVQDPGNVGTLCRTLYALGGAGIILPRHNSAYLGPAARRAAAGALEHLPVARVTNLGHALDSAEEAGLTIYGAGGQPGSGSLDAFAEPMLLPAILVLGNEDKGLRPGVAKRCAHMLRIPLARTFDSLNVAQAGAILLGLAASVRAKS</sequence>
<protein>
    <submittedName>
        <fullName evidence="4">RNA methyltransferase, TrmH family, group 3</fullName>
    </submittedName>
</protein>
<dbReference type="InterPro" id="IPR029064">
    <property type="entry name" value="Ribosomal_eL30-like_sf"/>
</dbReference>
<dbReference type="InterPro" id="IPR004441">
    <property type="entry name" value="rRNA_MeTrfase_TrmH"/>
</dbReference>
<evidence type="ECO:0000313" key="4">
    <source>
        <dbReference type="EMBL" id="SCM73402.1"/>
    </source>
</evidence>
<dbReference type="PANTHER" id="PTHR46429">
    <property type="entry name" value="23S RRNA (GUANOSINE-2'-O-)-METHYLTRANSFERASE RLMB"/>
    <property type="match status" value="1"/>
</dbReference>
<dbReference type="Gene3D" id="3.30.1330.30">
    <property type="match status" value="1"/>
</dbReference>